<protein>
    <submittedName>
        <fullName evidence="1">Uncharacterized protein</fullName>
    </submittedName>
</protein>
<dbReference type="Proteomes" id="UP000688137">
    <property type="component" value="Unassembled WGS sequence"/>
</dbReference>
<accession>A0A8S1MXY3</accession>
<sequence>MSKNNILNMASRRNQNHQNTCGIILQKMKNSFMFRKQIFIKKARNMVQEHIRKVKQILIEGKLDMDDSQIKLSILKQPENSERIAQINNKNQITITYFQRRLNSTQCQGKAQYRNKSLQIINLINNTVLLQNLNILKIMFPSSNMISKKNIKKFCFFYKIKILTIIKKCKKKNKIIQQIYYSDNSKKYLHNGQMVQFIKDNGICCVNGKLIHADGHAYEREWLDQEVNFYSQKGRKMKQPRLKVNNNDMGHIIYFIKHLSIGY</sequence>
<comment type="caution">
    <text evidence="1">The sequence shown here is derived from an EMBL/GenBank/DDBJ whole genome shotgun (WGS) entry which is preliminary data.</text>
</comment>
<organism evidence="1 2">
    <name type="scientific">Paramecium primaurelia</name>
    <dbReference type="NCBI Taxonomy" id="5886"/>
    <lineage>
        <taxon>Eukaryota</taxon>
        <taxon>Sar</taxon>
        <taxon>Alveolata</taxon>
        <taxon>Ciliophora</taxon>
        <taxon>Intramacronucleata</taxon>
        <taxon>Oligohymenophorea</taxon>
        <taxon>Peniculida</taxon>
        <taxon>Parameciidae</taxon>
        <taxon>Paramecium</taxon>
    </lineage>
</organism>
<reference evidence="1" key="1">
    <citation type="submission" date="2021-01" db="EMBL/GenBank/DDBJ databases">
        <authorList>
            <consortium name="Genoscope - CEA"/>
            <person name="William W."/>
        </authorList>
    </citation>
    <scope>NUCLEOTIDE SEQUENCE</scope>
</reference>
<dbReference type="EMBL" id="CAJJDM010000076">
    <property type="protein sequence ID" value="CAD8085080.1"/>
    <property type="molecule type" value="Genomic_DNA"/>
</dbReference>
<evidence type="ECO:0000313" key="2">
    <source>
        <dbReference type="Proteomes" id="UP000688137"/>
    </source>
</evidence>
<keyword evidence="2" id="KW-1185">Reference proteome</keyword>
<proteinExistence type="predicted"/>
<gene>
    <name evidence="1" type="ORF">PPRIM_AZ9-3.1.T0730135</name>
</gene>
<name>A0A8S1MXY3_PARPR</name>
<evidence type="ECO:0000313" key="1">
    <source>
        <dbReference type="EMBL" id="CAD8085080.1"/>
    </source>
</evidence>
<dbReference type="AlphaFoldDB" id="A0A8S1MXY3"/>